<evidence type="ECO:0000313" key="3">
    <source>
        <dbReference type="Proteomes" id="UP000000390"/>
    </source>
</evidence>
<dbReference type="HOGENOM" id="CLU_1067957_0_0_2"/>
<protein>
    <submittedName>
        <fullName evidence="1">Uncharacterized protein</fullName>
    </submittedName>
</protein>
<proteinExistence type="predicted"/>
<keyword evidence="4" id="KW-1185">Reference proteome</keyword>
<dbReference type="EMBL" id="AOHV01000030">
    <property type="protein sequence ID" value="ELY36144.1"/>
    <property type="molecule type" value="Genomic_DNA"/>
</dbReference>
<evidence type="ECO:0000313" key="4">
    <source>
        <dbReference type="Proteomes" id="UP000011645"/>
    </source>
</evidence>
<evidence type="ECO:0000313" key="1">
    <source>
        <dbReference type="EMBL" id="ADJ15447.1"/>
    </source>
</evidence>
<dbReference type="Proteomes" id="UP000000390">
    <property type="component" value="Chromosome"/>
</dbReference>
<dbReference type="KEGG" id="hje:HacjB3_10320"/>
<dbReference type="eggNOG" id="arCOG06427">
    <property type="taxonomic scope" value="Archaea"/>
</dbReference>
<dbReference type="AlphaFoldDB" id="D8J455"/>
<dbReference type="Proteomes" id="UP000011645">
    <property type="component" value="Unassembled WGS sequence"/>
</dbReference>
<dbReference type="PATRIC" id="fig|795797.18.peg.2059"/>
<sequence>MTAFDVASHTGPAAWLDSEGYRRGIELAVAHPEVEPDAIASMVALPADATADGCSPATMVAEIQRAARRGWLDVSYDSPAFAGLNKLVAWALSAGGVEADYTPFFEVGHGTDYERLDRAFERIGCGYEPVCGGAPHRVEPREAATALGRVLATLGVPVGDPNTLTTLPAYLSECPDSLRRAFAYTYLNSRDRAATAPAPERNSPAFRRALAAFLTRTVDGTVTILDGAVFVTGIEGRRP</sequence>
<evidence type="ECO:0000313" key="2">
    <source>
        <dbReference type="EMBL" id="ELY36144.1"/>
    </source>
</evidence>
<reference evidence="2 4" key="2">
    <citation type="journal article" date="2014" name="PLoS Genet.">
        <title>Phylogenetically driven sequencing of extremely halophilic archaea reveals strategies for static and dynamic osmo-response.</title>
        <authorList>
            <person name="Becker E.A."/>
            <person name="Seitzer P.M."/>
            <person name="Tritt A."/>
            <person name="Larsen D."/>
            <person name="Krusor M."/>
            <person name="Yao A.I."/>
            <person name="Wu D."/>
            <person name="Madern D."/>
            <person name="Eisen J.A."/>
            <person name="Darling A.E."/>
            <person name="Facciotti M.T."/>
        </authorList>
    </citation>
    <scope>NUCLEOTIDE SEQUENCE [LARGE SCALE GENOMIC DNA]</scope>
    <source>
        <strain evidence="2">B3</strain>
        <strain evidence="4">DSM 18796 / CECT 7217 / JCM 14584 / KCTC 4019 / B3</strain>
    </source>
</reference>
<gene>
    <name evidence="1" type="ordered locus">HacjB3_10320</name>
    <name evidence="2" type="ORF">C497_12347</name>
</gene>
<name>D8J455_HALJB</name>
<dbReference type="EMBL" id="CP002062">
    <property type="protein sequence ID" value="ADJ15447.1"/>
    <property type="molecule type" value="Genomic_DNA"/>
</dbReference>
<organism evidence="1 3">
    <name type="scientific">Halalkalicoccus jeotgali (strain DSM 18796 / CECT 7217 / JCM 14584 / KCTC 4019 / B3)</name>
    <dbReference type="NCBI Taxonomy" id="795797"/>
    <lineage>
        <taxon>Archaea</taxon>
        <taxon>Methanobacteriati</taxon>
        <taxon>Methanobacteriota</taxon>
        <taxon>Stenosarchaea group</taxon>
        <taxon>Halobacteria</taxon>
        <taxon>Halobacteriales</taxon>
        <taxon>Halococcaceae</taxon>
        <taxon>Halalkalicoccus</taxon>
    </lineage>
</organism>
<dbReference type="OrthoDB" id="242590at2157"/>
<accession>D8J455</accession>
<reference evidence="1 3" key="1">
    <citation type="journal article" date="2010" name="J. Bacteriol.">
        <title>Complete genome sequence of Halalkalicoccus jeotgali B3(T), an extremely halophilic archaeon.</title>
        <authorList>
            <person name="Roh S.W."/>
            <person name="Nam Y.D."/>
            <person name="Nam S.H."/>
            <person name="Choi S.H."/>
            <person name="Park H.S."/>
            <person name="Bae J.W."/>
        </authorList>
    </citation>
    <scope>NUCLEOTIDE SEQUENCE [LARGE SCALE GENOMIC DNA]</scope>
    <source>
        <strain evidence="1">B3</strain>
        <strain evidence="3">DSM 18796 / CECT 7217 / JCM 14584 / KCTC 4019 / B3</strain>
    </source>
</reference>